<proteinExistence type="predicted"/>
<dbReference type="Pfam" id="PF08843">
    <property type="entry name" value="AbiEii"/>
    <property type="match status" value="1"/>
</dbReference>
<dbReference type="Proteomes" id="UP000675880">
    <property type="component" value="Unassembled WGS sequence"/>
</dbReference>
<name>A0ABN7MEM1_9BACT</name>
<dbReference type="RefSeq" id="WP_213044175.1">
    <property type="nucleotide sequence ID" value="NZ_CAJNBJ010000020.1"/>
</dbReference>
<evidence type="ECO:0000313" key="1">
    <source>
        <dbReference type="EMBL" id="CAE6799300.1"/>
    </source>
</evidence>
<keyword evidence="2" id="KW-1185">Reference proteome</keyword>
<evidence type="ECO:0000313" key="2">
    <source>
        <dbReference type="Proteomes" id="UP000675880"/>
    </source>
</evidence>
<protein>
    <submittedName>
        <fullName evidence="1">Predicted nucleotidyltransferase component of viral defense system</fullName>
    </submittedName>
</protein>
<sequence length="283" mass="32391">MEECDIAAWVQKAPDAAQRELRQAVHTVLVAIGRSSDLQPHMIIKGGILLAIRYESSRYTRDIDFSTAQRFAEFDQETFRSKFEGRLAVAVEELDYGVDCRVQSYAVRPKRADAEFQTIQMTLGYAEKGTRKHGHLVAKNCPDVVDVDYSFNEQTSSVDQLRFPDGTVIHAYSFIDLMAEKLRALLQQEVRNRVRRQDAYDLFRMIKDYPVTDELVKAVILEALKSKAASRGLTVDRTSMASPAIIQRSKKEYPQLANEIREDLPPFEEVYGTVRVFFESLPW</sequence>
<comment type="caution">
    <text evidence="1">The sequence shown here is derived from an EMBL/GenBank/DDBJ whole genome shotgun (WGS) entry which is preliminary data.</text>
</comment>
<dbReference type="EMBL" id="CAJNBJ010000020">
    <property type="protein sequence ID" value="CAE6799300.1"/>
    <property type="molecule type" value="Genomic_DNA"/>
</dbReference>
<dbReference type="InterPro" id="IPR014942">
    <property type="entry name" value="AbiEii"/>
</dbReference>
<reference evidence="1 2" key="1">
    <citation type="submission" date="2021-02" db="EMBL/GenBank/DDBJ databases">
        <authorList>
            <person name="Han P."/>
        </authorList>
    </citation>
    <scope>NUCLEOTIDE SEQUENCE [LARGE SCALE GENOMIC DNA]</scope>
    <source>
        <strain evidence="1">Candidatus Nitrospira sp. ZN2</strain>
    </source>
</reference>
<organism evidence="1 2">
    <name type="scientific">Nitrospira defluvii</name>
    <dbReference type="NCBI Taxonomy" id="330214"/>
    <lineage>
        <taxon>Bacteria</taxon>
        <taxon>Pseudomonadati</taxon>
        <taxon>Nitrospirota</taxon>
        <taxon>Nitrospiria</taxon>
        <taxon>Nitrospirales</taxon>
        <taxon>Nitrospiraceae</taxon>
        <taxon>Nitrospira</taxon>
    </lineage>
</organism>
<accession>A0ABN7MEM1</accession>
<gene>
    <name evidence="1" type="ORF">NSPZN2_70247</name>
</gene>